<accession>A0A109W4D4</accession>
<evidence type="ECO:0000256" key="1">
    <source>
        <dbReference type="SAM" id="MobiDB-lite"/>
    </source>
</evidence>
<feature type="compositionally biased region" description="Basic residues" evidence="1">
    <location>
        <begin position="57"/>
        <end position="67"/>
    </location>
</feature>
<keyword evidence="3" id="KW-1185">Reference proteome</keyword>
<sequence length="67" mass="7826">MTAVDEAFASLRPNLEAITHHNGLLYQNDFLRALQEKAGDEYHDRHAKEIWREKIPQQKKGKGRKPE</sequence>
<dbReference type="EMBL" id="CP014229">
    <property type="protein sequence ID" value="AMD90241.1"/>
    <property type="molecule type" value="Genomic_DNA"/>
</dbReference>
<feature type="region of interest" description="Disordered" evidence="1">
    <location>
        <begin position="48"/>
        <end position="67"/>
    </location>
</feature>
<name>A0A109W4D4_9BACT</name>
<protein>
    <submittedName>
        <fullName evidence="2">Uncharacterized protein</fullName>
    </submittedName>
</protein>
<reference evidence="3" key="1">
    <citation type="submission" date="2016-02" db="EMBL/GenBank/DDBJ databases">
        <authorList>
            <person name="Holder M.E."/>
            <person name="Ajami N.J."/>
            <person name="Petrosino J.F."/>
        </authorList>
    </citation>
    <scope>NUCLEOTIDE SEQUENCE [LARGE SCALE GENOMIC DNA]</scope>
    <source>
        <strain evidence="3">CCUG 45958</strain>
    </source>
</reference>
<organism evidence="2 3">
    <name type="scientific">Desulfovibrio fairfieldensis</name>
    <dbReference type="NCBI Taxonomy" id="44742"/>
    <lineage>
        <taxon>Bacteria</taxon>
        <taxon>Pseudomonadati</taxon>
        <taxon>Thermodesulfobacteriota</taxon>
        <taxon>Desulfovibrionia</taxon>
        <taxon>Desulfovibrionales</taxon>
        <taxon>Desulfovibrionaceae</taxon>
        <taxon>Desulfovibrio</taxon>
    </lineage>
</organism>
<proteinExistence type="predicted"/>
<dbReference type="Proteomes" id="UP000069241">
    <property type="component" value="Chromosome"/>
</dbReference>
<dbReference type="KEGG" id="dfi:AXF13_08960"/>
<gene>
    <name evidence="2" type="ORF">AXF13_08960</name>
</gene>
<evidence type="ECO:0000313" key="3">
    <source>
        <dbReference type="Proteomes" id="UP000069241"/>
    </source>
</evidence>
<dbReference type="AlphaFoldDB" id="A0A109W4D4"/>
<evidence type="ECO:0000313" key="2">
    <source>
        <dbReference type="EMBL" id="AMD90241.1"/>
    </source>
</evidence>